<dbReference type="OrthoDB" id="242257at2759"/>
<dbReference type="AlphaFoldDB" id="A0A9W8HXI7"/>
<proteinExistence type="predicted"/>
<evidence type="ECO:0000256" key="1">
    <source>
        <dbReference type="SAM" id="MobiDB-lite"/>
    </source>
</evidence>
<feature type="compositionally biased region" description="Basic residues" evidence="1">
    <location>
        <begin position="206"/>
        <end position="216"/>
    </location>
</feature>
<reference evidence="2" key="1">
    <citation type="submission" date="2022-07" db="EMBL/GenBank/DDBJ databases">
        <title>Phylogenomic reconstructions and comparative analyses of Kickxellomycotina fungi.</title>
        <authorList>
            <person name="Reynolds N.K."/>
            <person name="Stajich J.E."/>
            <person name="Barry K."/>
            <person name="Grigoriev I.V."/>
            <person name="Crous P."/>
            <person name="Smith M.E."/>
        </authorList>
    </citation>
    <scope>NUCLEOTIDE SEQUENCE</scope>
    <source>
        <strain evidence="2">NRRL 1565</strain>
    </source>
</reference>
<feature type="region of interest" description="Disordered" evidence="1">
    <location>
        <begin position="194"/>
        <end position="281"/>
    </location>
</feature>
<feature type="region of interest" description="Disordered" evidence="1">
    <location>
        <begin position="1"/>
        <end position="43"/>
    </location>
</feature>
<name>A0A9W8HXI7_9FUNG</name>
<gene>
    <name evidence="2" type="ORF">H4R20_005620</name>
</gene>
<dbReference type="Proteomes" id="UP001140094">
    <property type="component" value="Unassembled WGS sequence"/>
</dbReference>
<comment type="caution">
    <text evidence="2">The sequence shown here is derived from an EMBL/GenBank/DDBJ whole genome shotgun (WGS) entry which is preliminary data.</text>
</comment>
<protein>
    <submittedName>
        <fullName evidence="2">Uncharacterized protein</fullName>
    </submittedName>
</protein>
<feature type="non-terminal residue" evidence="2">
    <location>
        <position position="335"/>
    </location>
</feature>
<feature type="compositionally biased region" description="Polar residues" evidence="1">
    <location>
        <begin position="238"/>
        <end position="281"/>
    </location>
</feature>
<organism evidence="2 3">
    <name type="scientific">Coemansia guatemalensis</name>
    <dbReference type="NCBI Taxonomy" id="2761395"/>
    <lineage>
        <taxon>Eukaryota</taxon>
        <taxon>Fungi</taxon>
        <taxon>Fungi incertae sedis</taxon>
        <taxon>Zoopagomycota</taxon>
        <taxon>Kickxellomycotina</taxon>
        <taxon>Kickxellomycetes</taxon>
        <taxon>Kickxellales</taxon>
        <taxon>Kickxellaceae</taxon>
        <taxon>Coemansia</taxon>
    </lineage>
</organism>
<keyword evidence="3" id="KW-1185">Reference proteome</keyword>
<dbReference type="EMBL" id="JANBUO010001978">
    <property type="protein sequence ID" value="KAJ2796168.1"/>
    <property type="molecule type" value="Genomic_DNA"/>
</dbReference>
<feature type="compositionally biased region" description="Low complexity" evidence="1">
    <location>
        <begin position="28"/>
        <end position="43"/>
    </location>
</feature>
<evidence type="ECO:0000313" key="3">
    <source>
        <dbReference type="Proteomes" id="UP001140094"/>
    </source>
</evidence>
<sequence>MADLAHNPAPLGSDAVSHTTHAPRPHGSSSESSMSSSTYEAKTTAAATGKTPFAPAAGDQTAAAYLAHCYEQLMKDTASVHSDSATSTAPRATPPAGAAAAAAIGRMLTAASVSEPQTYVFIFTNPRSGNQQGRNLMNMALHSFRLRERPEVQVQIYDITNKDSLQEGLHYIHQLQLRQGDRLLKTAFPELFDEHHGIRPSPTVKSAKRRSRHSKTASKVNAAAVDDTGEHSSDTRDANNAQNSDTTQVPSNAHNNGNSVHDASNASAGTRNDDSSSTGETNAKAWEDWIGEAAAQLQSGLSQFSDEEVTRRLELAQEPAIKLHVWSAGGDGTVS</sequence>
<evidence type="ECO:0000313" key="2">
    <source>
        <dbReference type="EMBL" id="KAJ2796168.1"/>
    </source>
</evidence>
<feature type="compositionally biased region" description="Basic and acidic residues" evidence="1">
    <location>
        <begin position="228"/>
        <end position="237"/>
    </location>
</feature>
<accession>A0A9W8HXI7</accession>